<comment type="caution">
    <text evidence="2">The sequence shown here is derived from an EMBL/GenBank/DDBJ whole genome shotgun (WGS) entry which is preliminary data.</text>
</comment>
<evidence type="ECO:0000313" key="2">
    <source>
        <dbReference type="EMBL" id="GAA2664916.1"/>
    </source>
</evidence>
<dbReference type="Proteomes" id="UP001500151">
    <property type="component" value="Unassembled WGS sequence"/>
</dbReference>
<accession>A0ABN3S080</accession>
<name>A0ABN3S080_9ACTN</name>
<feature type="compositionally biased region" description="Gly residues" evidence="1">
    <location>
        <begin position="23"/>
        <end position="34"/>
    </location>
</feature>
<dbReference type="EMBL" id="BAAASJ010000125">
    <property type="protein sequence ID" value="GAA2664916.1"/>
    <property type="molecule type" value="Genomic_DNA"/>
</dbReference>
<gene>
    <name evidence="2" type="ORF">GCM10010307_86900</name>
</gene>
<reference evidence="2 3" key="1">
    <citation type="journal article" date="2019" name="Int. J. Syst. Evol. Microbiol.">
        <title>The Global Catalogue of Microorganisms (GCM) 10K type strain sequencing project: providing services to taxonomists for standard genome sequencing and annotation.</title>
        <authorList>
            <consortium name="The Broad Institute Genomics Platform"/>
            <consortium name="The Broad Institute Genome Sequencing Center for Infectious Disease"/>
            <person name="Wu L."/>
            <person name="Ma J."/>
        </authorList>
    </citation>
    <scope>NUCLEOTIDE SEQUENCE [LARGE SCALE GENOMIC DNA]</scope>
    <source>
        <strain evidence="2 3">JCM 4524</strain>
    </source>
</reference>
<dbReference type="RefSeq" id="WP_344397286.1">
    <property type="nucleotide sequence ID" value="NZ_BAAASJ010000125.1"/>
</dbReference>
<feature type="region of interest" description="Disordered" evidence="1">
    <location>
        <begin position="23"/>
        <end position="61"/>
    </location>
</feature>
<sequence>MVSRIRLPRIASKVIAVGVVGRGSPGVGAGGVGDAGRVDEREAPAVTERNGTPLSDGGAGPGCGLYVGGFGEDHRSRRACDQYRPARHRHDVPFPSSWDQKGSQLFAVKKALTV</sequence>
<keyword evidence="3" id="KW-1185">Reference proteome</keyword>
<organism evidence="2 3">
    <name type="scientific">Streptomyces vastus</name>
    <dbReference type="NCBI Taxonomy" id="285451"/>
    <lineage>
        <taxon>Bacteria</taxon>
        <taxon>Bacillati</taxon>
        <taxon>Actinomycetota</taxon>
        <taxon>Actinomycetes</taxon>
        <taxon>Kitasatosporales</taxon>
        <taxon>Streptomycetaceae</taxon>
        <taxon>Streptomyces</taxon>
    </lineage>
</organism>
<evidence type="ECO:0000256" key="1">
    <source>
        <dbReference type="SAM" id="MobiDB-lite"/>
    </source>
</evidence>
<proteinExistence type="predicted"/>
<protein>
    <submittedName>
        <fullName evidence="2">Uncharacterized protein</fullName>
    </submittedName>
</protein>
<evidence type="ECO:0000313" key="3">
    <source>
        <dbReference type="Proteomes" id="UP001500151"/>
    </source>
</evidence>